<evidence type="ECO:0000313" key="1">
    <source>
        <dbReference type="EMBL" id="SEO24825.1"/>
    </source>
</evidence>
<proteinExistence type="predicted"/>
<accession>A0A1H8N5B7</accession>
<protein>
    <recommendedName>
        <fullName evidence="3">Nuclease-related domain-containing protein</fullName>
    </recommendedName>
</protein>
<keyword evidence="2" id="KW-1185">Reference proteome</keyword>
<evidence type="ECO:0008006" key="3">
    <source>
        <dbReference type="Google" id="ProtNLM"/>
    </source>
</evidence>
<reference evidence="1 2" key="1">
    <citation type="submission" date="2016-10" db="EMBL/GenBank/DDBJ databases">
        <authorList>
            <person name="de Groot N.N."/>
        </authorList>
    </citation>
    <scope>NUCLEOTIDE SEQUENCE [LARGE SCALE GENOMIC DNA]</scope>
    <source>
        <strain evidence="1 2">CGMCC 1.10434</strain>
    </source>
</reference>
<dbReference type="AlphaFoldDB" id="A0A1H8N5B7"/>
<gene>
    <name evidence="1" type="ORF">SAMN04488134_105131</name>
</gene>
<dbReference type="STRING" id="872970.SAMN04488134_105131"/>
<organism evidence="1 2">
    <name type="scientific">Amphibacillus marinus</name>
    <dbReference type="NCBI Taxonomy" id="872970"/>
    <lineage>
        <taxon>Bacteria</taxon>
        <taxon>Bacillati</taxon>
        <taxon>Bacillota</taxon>
        <taxon>Bacilli</taxon>
        <taxon>Bacillales</taxon>
        <taxon>Bacillaceae</taxon>
        <taxon>Amphibacillus</taxon>
    </lineage>
</organism>
<dbReference type="EMBL" id="FODJ01000005">
    <property type="protein sequence ID" value="SEO24825.1"/>
    <property type="molecule type" value="Genomic_DNA"/>
</dbReference>
<name>A0A1H8N5B7_9BACI</name>
<evidence type="ECO:0000313" key="2">
    <source>
        <dbReference type="Proteomes" id="UP000199300"/>
    </source>
</evidence>
<dbReference type="Proteomes" id="UP000199300">
    <property type="component" value="Unassembled WGS sequence"/>
</dbReference>
<sequence length="217" mass="25185">MGSLSINDHQQLIQRINHANKYYPSPHLQVQLQVCQLRTLINEPLAIHPLVVFTHPDASLNFEYNPDLITLQALSLRMNELMEEYSNCESTTNIKQLAFDLKSKHSRKHENLYNHYQLSKNQLISGVFCIWCSEKKTLMTRTHGTWQCPSCGRLDKLAHIEALKDYGYLINRLINNEEARSFLRVNSRFTVSRLLNDLKLEKIGEGKGTKYDLTKLL</sequence>